<protein>
    <submittedName>
        <fullName evidence="6">Kinase-like domain-containing protein</fullName>
    </submittedName>
</protein>
<proteinExistence type="predicted"/>
<accession>A0A397SSH8</accession>
<keyword evidence="3 6" id="KW-0418">Kinase</keyword>
<dbReference type="Proteomes" id="UP000265703">
    <property type="component" value="Unassembled WGS sequence"/>
</dbReference>
<dbReference type="GO" id="GO:0004674">
    <property type="term" value="F:protein serine/threonine kinase activity"/>
    <property type="evidence" value="ECO:0007669"/>
    <property type="project" value="TreeGrafter"/>
</dbReference>
<name>A0A397SSH8_9GLOM</name>
<dbReference type="PROSITE" id="PS50011">
    <property type="entry name" value="PROTEIN_KINASE_DOM"/>
    <property type="match status" value="1"/>
</dbReference>
<dbReference type="InterPro" id="IPR011009">
    <property type="entry name" value="Kinase-like_dom_sf"/>
</dbReference>
<evidence type="ECO:0000313" key="7">
    <source>
        <dbReference type="Proteomes" id="UP000265703"/>
    </source>
</evidence>
<comment type="caution">
    <text evidence="6">The sequence shown here is derived from an EMBL/GenBank/DDBJ whole genome shotgun (WGS) entry which is preliminary data.</text>
</comment>
<organism evidence="6 7">
    <name type="scientific">Glomus cerebriforme</name>
    <dbReference type="NCBI Taxonomy" id="658196"/>
    <lineage>
        <taxon>Eukaryota</taxon>
        <taxon>Fungi</taxon>
        <taxon>Fungi incertae sedis</taxon>
        <taxon>Mucoromycota</taxon>
        <taxon>Glomeromycotina</taxon>
        <taxon>Glomeromycetes</taxon>
        <taxon>Glomerales</taxon>
        <taxon>Glomeraceae</taxon>
        <taxon>Glomus</taxon>
    </lineage>
</organism>
<dbReference type="EMBL" id="QKYT01000232">
    <property type="protein sequence ID" value="RIA89120.1"/>
    <property type="molecule type" value="Genomic_DNA"/>
</dbReference>
<keyword evidence="4" id="KW-0067">ATP-binding</keyword>
<keyword evidence="7" id="KW-1185">Reference proteome</keyword>
<evidence type="ECO:0000256" key="3">
    <source>
        <dbReference type="ARBA" id="ARBA00022777"/>
    </source>
</evidence>
<reference evidence="6 7" key="1">
    <citation type="submission" date="2018-06" db="EMBL/GenBank/DDBJ databases">
        <title>Comparative genomics reveals the genomic features of Rhizophagus irregularis, R. cerebriforme, R. diaphanum and Gigaspora rosea, and their symbiotic lifestyle signature.</title>
        <authorList>
            <person name="Morin E."/>
            <person name="San Clemente H."/>
            <person name="Chen E.C.H."/>
            <person name="De La Providencia I."/>
            <person name="Hainaut M."/>
            <person name="Kuo A."/>
            <person name="Kohler A."/>
            <person name="Murat C."/>
            <person name="Tang N."/>
            <person name="Roy S."/>
            <person name="Loubradou J."/>
            <person name="Henrissat B."/>
            <person name="Grigoriev I.V."/>
            <person name="Corradi N."/>
            <person name="Roux C."/>
            <person name="Martin F.M."/>
        </authorList>
    </citation>
    <scope>NUCLEOTIDE SEQUENCE [LARGE SCALE GENOMIC DNA]</scope>
    <source>
        <strain evidence="6 7">DAOM 227022</strain>
    </source>
</reference>
<feature type="domain" description="Protein kinase" evidence="5">
    <location>
        <begin position="111"/>
        <end position="383"/>
    </location>
</feature>
<sequence length="497" mass="58230">MDSSIESLELATQNWIYTIKKDDTLSDVEKAENIRKANELLRTIVKERRCEKCQNLCFNLKSCEFCIRKYLENEYSKWSSENDEIDKWILEFQTSFVRTDFILEWIPYNNLQDIQYISEGGSYFKIKAIWAEGRYTSWNFDLHELNRFGPHAVTLKHVNNKNNSDKKQWLQEINAHLSLSKPLSPVVRSYGLTKDDSNNYIIVTENIEKSLKKYLQENLNSLTWVQKYRILLNVLDSLGAVHKNQLIHGDLNSGIIRYSNSREIWLISDFSNCRPVKNPSNKCYGILPYVAPEMLQEQKEQMTQSSDIYSFAMIMWEVSTGYRPFENYQYSPELCVRIVNGSRPEIMRGTPKRYSEIMERCWNGDRSKRPSLEDVQNDIRDILNNYYKSNMSKEEQDEMKRCSNYQMVLIDGLKPYVPKVNQGISSIKIIEFDQISNEIIPEGVGRISYATMLPSTKVAIKTIQINNKSKISLLSKVLQEKVSKQVIIHRLLFKGYY</sequence>
<keyword evidence="1" id="KW-0808">Transferase</keyword>
<dbReference type="InterPro" id="IPR000719">
    <property type="entry name" value="Prot_kinase_dom"/>
</dbReference>
<dbReference type="Pfam" id="PF07714">
    <property type="entry name" value="PK_Tyr_Ser-Thr"/>
    <property type="match status" value="1"/>
</dbReference>
<dbReference type="SUPFAM" id="SSF56112">
    <property type="entry name" value="Protein kinase-like (PK-like)"/>
    <property type="match status" value="1"/>
</dbReference>
<dbReference type="InterPro" id="IPR051681">
    <property type="entry name" value="Ser/Thr_Kinases-Pseudokinases"/>
</dbReference>
<gene>
    <name evidence="6" type="ORF">C1645_213784</name>
</gene>
<dbReference type="Gene3D" id="1.10.510.10">
    <property type="entry name" value="Transferase(Phosphotransferase) domain 1"/>
    <property type="match status" value="1"/>
</dbReference>
<dbReference type="OrthoDB" id="4062651at2759"/>
<dbReference type="AlphaFoldDB" id="A0A397SSH8"/>
<dbReference type="InterPro" id="IPR001245">
    <property type="entry name" value="Ser-Thr/Tyr_kinase_cat_dom"/>
</dbReference>
<evidence type="ECO:0000313" key="6">
    <source>
        <dbReference type="EMBL" id="RIA89120.1"/>
    </source>
</evidence>
<evidence type="ECO:0000256" key="4">
    <source>
        <dbReference type="ARBA" id="ARBA00022840"/>
    </source>
</evidence>
<keyword evidence="2" id="KW-0547">Nucleotide-binding</keyword>
<dbReference type="PANTHER" id="PTHR44329:SF288">
    <property type="entry name" value="MITOGEN-ACTIVATED PROTEIN KINASE KINASE KINASE 20"/>
    <property type="match status" value="1"/>
</dbReference>
<dbReference type="GO" id="GO:0005524">
    <property type="term" value="F:ATP binding"/>
    <property type="evidence" value="ECO:0007669"/>
    <property type="project" value="UniProtKB-KW"/>
</dbReference>
<evidence type="ECO:0000259" key="5">
    <source>
        <dbReference type="PROSITE" id="PS50011"/>
    </source>
</evidence>
<dbReference type="PANTHER" id="PTHR44329">
    <property type="entry name" value="SERINE/THREONINE-PROTEIN KINASE TNNI3K-RELATED"/>
    <property type="match status" value="1"/>
</dbReference>
<evidence type="ECO:0000256" key="1">
    <source>
        <dbReference type="ARBA" id="ARBA00022679"/>
    </source>
</evidence>
<evidence type="ECO:0000256" key="2">
    <source>
        <dbReference type="ARBA" id="ARBA00022741"/>
    </source>
</evidence>